<dbReference type="Pfam" id="PF02181">
    <property type="entry name" value="FH2"/>
    <property type="match status" value="1"/>
</dbReference>
<dbReference type="PANTHER" id="PTHR45733">
    <property type="entry name" value="FORMIN-J"/>
    <property type="match status" value="1"/>
</dbReference>
<feature type="compositionally biased region" description="Polar residues" evidence="3">
    <location>
        <begin position="786"/>
        <end position="796"/>
    </location>
</feature>
<evidence type="ECO:0000313" key="5">
    <source>
        <dbReference type="EMBL" id="WOL08643.1"/>
    </source>
</evidence>
<feature type="compositionally biased region" description="Low complexity" evidence="3">
    <location>
        <begin position="315"/>
        <end position="324"/>
    </location>
</feature>
<accession>A0AAQ3KH08</accession>
<evidence type="ECO:0000256" key="1">
    <source>
        <dbReference type="ARBA" id="ARBA00006468"/>
    </source>
</evidence>
<comment type="similarity">
    <text evidence="1">Belongs to the formin-like family. Class-II subfamily.</text>
</comment>
<dbReference type="SMART" id="SM00498">
    <property type="entry name" value="FH2"/>
    <property type="match status" value="1"/>
</dbReference>
<feature type="region of interest" description="Disordered" evidence="3">
    <location>
        <begin position="226"/>
        <end position="256"/>
    </location>
</feature>
<feature type="region of interest" description="Disordered" evidence="3">
    <location>
        <begin position="299"/>
        <end position="392"/>
    </location>
</feature>
<dbReference type="PANTHER" id="PTHR45733:SF7">
    <property type="entry name" value="C2 TENSIN-TYPE DOMAIN-CONTAINING PROTEIN"/>
    <property type="match status" value="1"/>
</dbReference>
<feature type="region of interest" description="Disordered" evidence="3">
    <location>
        <begin position="775"/>
        <end position="796"/>
    </location>
</feature>
<name>A0AAQ3KH08_9LILI</name>
<reference evidence="5 6" key="1">
    <citation type="submission" date="2023-10" db="EMBL/GenBank/DDBJ databases">
        <title>Chromosome-scale genome assembly provides insights into flower coloration mechanisms of Canna indica.</title>
        <authorList>
            <person name="Li C."/>
        </authorList>
    </citation>
    <scope>NUCLEOTIDE SEQUENCE [LARGE SCALE GENOMIC DNA]</scope>
    <source>
        <tissue evidence="5">Flower</tissue>
    </source>
</reference>
<organism evidence="5 6">
    <name type="scientific">Canna indica</name>
    <name type="common">Indian-shot</name>
    <dbReference type="NCBI Taxonomy" id="4628"/>
    <lineage>
        <taxon>Eukaryota</taxon>
        <taxon>Viridiplantae</taxon>
        <taxon>Streptophyta</taxon>
        <taxon>Embryophyta</taxon>
        <taxon>Tracheophyta</taxon>
        <taxon>Spermatophyta</taxon>
        <taxon>Magnoliopsida</taxon>
        <taxon>Liliopsida</taxon>
        <taxon>Zingiberales</taxon>
        <taxon>Cannaceae</taxon>
        <taxon>Canna</taxon>
    </lineage>
</organism>
<feature type="compositionally biased region" description="Polar residues" evidence="3">
    <location>
        <begin position="359"/>
        <end position="373"/>
    </location>
</feature>
<keyword evidence="6" id="KW-1185">Reference proteome</keyword>
<dbReference type="AlphaFoldDB" id="A0AAQ3KH08"/>
<dbReference type="Proteomes" id="UP001327560">
    <property type="component" value="Chromosome 5"/>
</dbReference>
<evidence type="ECO:0000256" key="3">
    <source>
        <dbReference type="SAM" id="MobiDB-lite"/>
    </source>
</evidence>
<dbReference type="PROSITE" id="PS51444">
    <property type="entry name" value="FH2"/>
    <property type="match status" value="1"/>
</dbReference>
<feature type="domain" description="FH2" evidence="4">
    <location>
        <begin position="386"/>
        <end position="774"/>
    </location>
</feature>
<evidence type="ECO:0000313" key="6">
    <source>
        <dbReference type="Proteomes" id="UP001327560"/>
    </source>
</evidence>
<sequence length="796" mass="87051">MDLSEKSFYDHKRPPGELLEICPREYDFFSGVNATSSVTLGLPRNEEKISLQVHIHQDTSADASGQNSNKIKQNIQIDKILQSSELQYGEDVRSVSKSSVGKGASAATSNISTTAVSGLHKLTAHILTPELLQESPHLELRSSKNILVNPSPSPYPAQSVCTSIIDSIPPSSLPPMRSSPAPSPLVLQPVIPEISSLLSLQPSRAATSESLTMPSPVLEISPQFVSPYSAKQNPPNVDTQHLDNTSVSTPQSSSTMPDILITCAPTSLSIKKAACLEGSLPSSLSPSCSGPTLPNVHSASTLPLSSHHARVQATLGSSPGSLPRRPTPPPTHSSIGTAQNGKPSATSPPPGSLPLPTVKPSTQSSQRTVQTGKPSAPPPPLPPGLGNRTSSRRIPLRPFYWTKVTRAMKGSLWEEAKKYKEVLKVPEVDTSELERLFYVPPNTERHQSVGGKSKKVHLIPFQRAQVYEMLLKGNTIPNFMNALLAFDDSLLGVKAEVDFTKLYPKDDECKLLQRYNGDKESLGMCEQFLLELMKIPEAKSKLRALSVKIRFHTKVLDVRNDLNTVNSAASEIISSSKLKIIMLVVLSLGNALNQGTSRGSAIGFKLDSLLKLTDTRASNKKMTLMHYLCKVLADNFPVAFDLDKDLVSLESASKIDPKVLADDIEEICKGLEDVEHEMKSPQADGSEMFFKNLEEFLVIARAEVSSLTSLHSEVLRNVDAMAIYFGEDPARCQRKEVLSKLFEFTRMLQRAARENCQRVEMERNQSLKKTQLKDKIVLPRKKNESSDSLQGPLTKV</sequence>
<dbReference type="SUPFAM" id="SSF101447">
    <property type="entry name" value="Formin homology 2 domain (FH2 domain)"/>
    <property type="match status" value="1"/>
</dbReference>
<dbReference type="InterPro" id="IPR042201">
    <property type="entry name" value="FH2_Formin_sf"/>
</dbReference>
<feature type="compositionally biased region" description="Basic and acidic residues" evidence="3">
    <location>
        <begin position="775"/>
        <end position="785"/>
    </location>
</feature>
<dbReference type="EMBL" id="CP136894">
    <property type="protein sequence ID" value="WOL08643.1"/>
    <property type="molecule type" value="Genomic_DNA"/>
</dbReference>
<evidence type="ECO:0000256" key="2">
    <source>
        <dbReference type="RuleBase" id="RU361260"/>
    </source>
</evidence>
<dbReference type="InterPro" id="IPR051144">
    <property type="entry name" value="Formin_homology_domain"/>
</dbReference>
<dbReference type="InterPro" id="IPR015425">
    <property type="entry name" value="FH2_Formin"/>
</dbReference>
<proteinExistence type="inferred from homology"/>
<dbReference type="Gene3D" id="1.20.58.2220">
    <property type="entry name" value="Formin, FH2 domain"/>
    <property type="match status" value="1"/>
</dbReference>
<gene>
    <name evidence="5" type="ORF">Cni_G17396</name>
</gene>
<evidence type="ECO:0000259" key="4">
    <source>
        <dbReference type="PROSITE" id="PS51444"/>
    </source>
</evidence>
<protein>
    <recommendedName>
        <fullName evidence="2">Formin-like protein</fullName>
    </recommendedName>
</protein>